<sequence length="65" mass="7498">MRLLKTLLIKFLKLTHLIQKNEIHVLEYNKNNEPSINHLIRLSTIENLGIIDGSFCTKSSNDACF</sequence>
<dbReference type="KEGG" id="lant:TUM19329_36800"/>
<proteinExistence type="predicted"/>
<geneLocation type="plasmid" evidence="1 2">
    <name>pTUM19329-1</name>
</geneLocation>
<accession>A0A6F8TA15</accession>
<dbReference type="EMBL" id="AP022840">
    <property type="protein sequence ID" value="BCA97319.1"/>
    <property type="molecule type" value="Genomic_DNA"/>
</dbReference>
<protein>
    <submittedName>
        <fullName evidence="1">Uncharacterized protein</fullName>
    </submittedName>
</protein>
<name>A0A6F8TA15_9GAMM</name>
<organism evidence="1 2">
    <name type="scientific">Legionella antarctica</name>
    <dbReference type="NCBI Taxonomy" id="2708020"/>
    <lineage>
        <taxon>Bacteria</taxon>
        <taxon>Pseudomonadati</taxon>
        <taxon>Pseudomonadota</taxon>
        <taxon>Gammaproteobacteria</taxon>
        <taxon>Legionellales</taxon>
        <taxon>Legionellaceae</taxon>
        <taxon>Legionella</taxon>
    </lineage>
</organism>
<keyword evidence="2" id="KW-1185">Reference proteome</keyword>
<evidence type="ECO:0000313" key="2">
    <source>
        <dbReference type="Proteomes" id="UP000502894"/>
    </source>
</evidence>
<dbReference type="AlphaFoldDB" id="A0A6F8TA15"/>
<gene>
    <name evidence="1" type="ORF">TUM19329_36800</name>
</gene>
<keyword evidence="1" id="KW-0614">Plasmid</keyword>
<dbReference type="Proteomes" id="UP000502894">
    <property type="component" value="Plasmid pTUM19329-1"/>
</dbReference>
<evidence type="ECO:0000313" key="1">
    <source>
        <dbReference type="EMBL" id="BCA97319.1"/>
    </source>
</evidence>
<reference evidence="1" key="1">
    <citation type="journal article" date="2020" name="Microbiol. Resour. Announc.">
        <title>Complete Genome Sequence of Novel Psychrotolerant Legionella Strain TUM19329, Isolated from Antarctic Lake Sediment.</title>
        <authorList>
            <person name="Shimada S."/>
            <person name="Nakai R."/>
            <person name="Aoki K."/>
            <person name="Shimoeda N."/>
            <person name="Ohno G."/>
            <person name="Miyazaki Y."/>
            <person name="Kudoh S."/>
            <person name="Imura S."/>
            <person name="Watanabe K."/>
            <person name="Ishii Y."/>
            <person name="Tateda K."/>
        </authorList>
    </citation>
    <scope>NUCLEOTIDE SEQUENCE [LARGE SCALE GENOMIC DNA]</scope>
    <source>
        <strain evidence="1">TUM19329</strain>
        <plasmid evidence="1">pTUM19329-1</plasmid>
    </source>
</reference>